<dbReference type="GO" id="GO:0004664">
    <property type="term" value="F:prephenate dehydratase activity"/>
    <property type="evidence" value="ECO:0007669"/>
    <property type="project" value="UniProtKB-EC"/>
</dbReference>
<keyword evidence="10" id="KW-0028">Amino-acid biosynthesis</keyword>
<comment type="caution">
    <text evidence="24">The sequence shown here is derived from an EMBL/GenBank/DDBJ whole genome shotgun (WGS) entry which is preliminary data.</text>
</comment>
<evidence type="ECO:0000256" key="19">
    <source>
        <dbReference type="PIRSR" id="PIRSR001500-2"/>
    </source>
</evidence>
<dbReference type="AlphaFoldDB" id="A0A139BWS0"/>
<comment type="pathway">
    <text evidence="4">Amino-acid biosynthesis; L-phenylalanine biosynthesis; phenylpyruvate from prephenate: step 1/1.</text>
</comment>
<feature type="domain" description="Chorismate mutase" evidence="21">
    <location>
        <begin position="1"/>
        <end position="87"/>
    </location>
</feature>
<dbReference type="Pfam" id="PF01817">
    <property type="entry name" value="CM_2"/>
    <property type="match status" value="1"/>
</dbReference>
<dbReference type="GO" id="GO:0046417">
    <property type="term" value="P:chorismate metabolic process"/>
    <property type="evidence" value="ECO:0007669"/>
    <property type="project" value="InterPro"/>
</dbReference>
<comment type="catalytic activity">
    <reaction evidence="18">
        <text>prephenate + H(+) = 3-phenylpyruvate + CO2 + H2O</text>
        <dbReference type="Rhea" id="RHEA:21648"/>
        <dbReference type="ChEBI" id="CHEBI:15377"/>
        <dbReference type="ChEBI" id="CHEBI:15378"/>
        <dbReference type="ChEBI" id="CHEBI:16526"/>
        <dbReference type="ChEBI" id="CHEBI:18005"/>
        <dbReference type="ChEBI" id="CHEBI:29934"/>
        <dbReference type="EC" id="4.2.1.51"/>
    </reaction>
</comment>
<dbReference type="NCBIfam" id="TIGR01807">
    <property type="entry name" value="CM_P2"/>
    <property type="match status" value="1"/>
</dbReference>
<evidence type="ECO:0000256" key="17">
    <source>
        <dbReference type="ARBA" id="ARBA00031520"/>
    </source>
</evidence>
<evidence type="ECO:0000256" key="13">
    <source>
        <dbReference type="ARBA" id="ARBA00023235"/>
    </source>
</evidence>
<dbReference type="FunFam" id="3.30.70.260:FF:000012">
    <property type="entry name" value="Prephenate dehydratase"/>
    <property type="match status" value="1"/>
</dbReference>
<keyword evidence="20" id="KW-0175">Coiled coil</keyword>
<comment type="subcellular location">
    <subcellularLocation>
        <location evidence="3">Cytoplasm</location>
    </subcellularLocation>
</comment>
<evidence type="ECO:0000256" key="11">
    <source>
        <dbReference type="ARBA" id="ARBA00023141"/>
    </source>
</evidence>
<dbReference type="InterPro" id="IPR045865">
    <property type="entry name" value="ACT-like_dom_sf"/>
</dbReference>
<evidence type="ECO:0000256" key="18">
    <source>
        <dbReference type="ARBA" id="ARBA00047848"/>
    </source>
</evidence>
<dbReference type="PROSITE" id="PS51168">
    <property type="entry name" value="CHORISMATE_MUT_2"/>
    <property type="match status" value="1"/>
</dbReference>
<proteinExistence type="predicted"/>
<evidence type="ECO:0000259" key="23">
    <source>
        <dbReference type="PROSITE" id="PS51671"/>
    </source>
</evidence>
<evidence type="ECO:0000256" key="9">
    <source>
        <dbReference type="ARBA" id="ARBA00022490"/>
    </source>
</evidence>
<dbReference type="UniPathway" id="UPA00121">
    <property type="reaction ID" value="UER00345"/>
</dbReference>
<name>A0A139BWS0_9PROT</name>
<dbReference type="Gene3D" id="3.30.70.260">
    <property type="match status" value="1"/>
</dbReference>
<sequence>MIEKLQQLRDRIDKLDDELLKLVNQRAALAQQIGHLKEDGVMLRPEREAQVLLRLQKQNSGPLSNAAVVRLFTEVMSQCRALEAPLKVAYLGPEGTFSEAAMRKRFGQAADGMPCDTFDEIFRAVESGSANYGVVPVENSNEGMIGHNLDLLLQTEKARICGEVMLPVHQCLISQCSDMNAIRTVFSHPQSFGQCQNWLNANLPKAMRNPVSSNAEAVRLAAEHPHDSAAIAGRNAAELYDVTVLAENIEDDPRNTTRFLVIGNQDVAPSGRDKTSLVMSTANRPGAVHDLLVPLAKHGVSLTKLESRPARSGLWEYVFYMDIEGHQADIKVAAALAELKQVAAFVKVLGSYPVAV</sequence>
<evidence type="ECO:0000256" key="15">
    <source>
        <dbReference type="ARBA" id="ARBA00023268"/>
    </source>
</evidence>
<evidence type="ECO:0000256" key="8">
    <source>
        <dbReference type="ARBA" id="ARBA00014401"/>
    </source>
</evidence>
<feature type="coiled-coil region" evidence="20">
    <location>
        <begin position="5"/>
        <end position="32"/>
    </location>
</feature>
<dbReference type="InterPro" id="IPR036263">
    <property type="entry name" value="Chorismate_II_sf"/>
</dbReference>
<dbReference type="NCBIfam" id="NF008865">
    <property type="entry name" value="PRK11898.1"/>
    <property type="match status" value="1"/>
</dbReference>
<dbReference type="PROSITE" id="PS51671">
    <property type="entry name" value="ACT"/>
    <property type="match status" value="1"/>
</dbReference>
<dbReference type="EC" id="5.4.99.5" evidence="6"/>
<dbReference type="InterPro" id="IPR002912">
    <property type="entry name" value="ACT_dom"/>
</dbReference>
<comment type="function">
    <text evidence="2">Catalyzes the Claisen rearrangement of chorismate to prephenate and the decarboxylation/dehydration of prephenate to phenylpyruvate.</text>
</comment>
<comment type="pathway">
    <text evidence="5">Metabolic intermediate biosynthesis; prephenate biosynthesis; prephenate from chorismate: step 1/1.</text>
</comment>
<dbReference type="PIRSF" id="PIRSF001500">
    <property type="entry name" value="Chor_mut_pdt_Ppr"/>
    <property type="match status" value="1"/>
</dbReference>
<keyword evidence="15" id="KW-0511">Multifunctional enzyme</keyword>
<evidence type="ECO:0000256" key="5">
    <source>
        <dbReference type="ARBA" id="ARBA00004817"/>
    </source>
</evidence>
<evidence type="ECO:0000313" key="25">
    <source>
        <dbReference type="Proteomes" id="UP000070578"/>
    </source>
</evidence>
<dbReference type="SUPFAM" id="SSF53850">
    <property type="entry name" value="Periplasmic binding protein-like II"/>
    <property type="match status" value="1"/>
</dbReference>
<evidence type="ECO:0000256" key="4">
    <source>
        <dbReference type="ARBA" id="ARBA00004741"/>
    </source>
</evidence>
<evidence type="ECO:0000256" key="12">
    <source>
        <dbReference type="ARBA" id="ARBA00023222"/>
    </source>
</evidence>
<evidence type="ECO:0000256" key="2">
    <source>
        <dbReference type="ARBA" id="ARBA00002364"/>
    </source>
</evidence>
<keyword evidence="12" id="KW-0584">Phenylalanine biosynthesis</keyword>
<dbReference type="FunFam" id="3.40.190.10:FF:000034">
    <property type="entry name" value="Chorismate mutase/prephenate dehydratase"/>
    <property type="match status" value="1"/>
</dbReference>
<reference evidence="24 25" key="2">
    <citation type="submission" date="2016-03" db="EMBL/GenBank/DDBJ databases">
        <title>New uncultured bacterium of the family Gallionellaceae from acid mine drainage: description and reconstruction of genome based on metagenomic analysis of microbial community.</title>
        <authorList>
            <person name="Kadnikov V."/>
            <person name="Ivasenko D."/>
            <person name="Beletsky A."/>
            <person name="Mardanov A."/>
            <person name="Danilova E."/>
            <person name="Pimenov N."/>
            <person name="Karnachuk O."/>
            <person name="Ravin N."/>
        </authorList>
    </citation>
    <scope>NUCLEOTIDE SEQUENCE [LARGE SCALE GENOMIC DNA]</scope>
    <source>
        <strain evidence="24">ShG14-8</strain>
    </source>
</reference>
<evidence type="ECO:0000256" key="3">
    <source>
        <dbReference type="ARBA" id="ARBA00004496"/>
    </source>
</evidence>
<dbReference type="InterPro" id="IPR002701">
    <property type="entry name" value="CM_II_prokaryot"/>
</dbReference>
<protein>
    <recommendedName>
        <fullName evidence="8">Bifunctional chorismate mutase/prephenate dehydratase</fullName>
        <ecNumber evidence="7">4.2.1.51</ecNumber>
        <ecNumber evidence="6">5.4.99.5</ecNumber>
    </recommendedName>
    <alternativeName>
        <fullName evidence="17">Chorismate mutase-prephenate dehydratase</fullName>
    </alternativeName>
    <alternativeName>
        <fullName evidence="16">p-protein</fullName>
    </alternativeName>
</protein>
<keyword evidence="14" id="KW-0456">Lyase</keyword>
<dbReference type="FunFam" id="3.40.190.10:FF:000029">
    <property type="entry name" value="Chorismate mutase/Prephenate dehydratase"/>
    <property type="match status" value="1"/>
</dbReference>
<dbReference type="GO" id="GO:0005737">
    <property type="term" value="C:cytoplasm"/>
    <property type="evidence" value="ECO:0007669"/>
    <property type="project" value="UniProtKB-SubCell"/>
</dbReference>
<dbReference type="SUPFAM" id="SSF48600">
    <property type="entry name" value="Chorismate mutase II"/>
    <property type="match status" value="1"/>
</dbReference>
<dbReference type="PROSITE" id="PS00858">
    <property type="entry name" value="PREPHENATE_DEHYDR_2"/>
    <property type="match status" value="1"/>
</dbReference>
<evidence type="ECO:0000256" key="7">
    <source>
        <dbReference type="ARBA" id="ARBA00013147"/>
    </source>
</evidence>
<evidence type="ECO:0000256" key="20">
    <source>
        <dbReference type="SAM" id="Coils"/>
    </source>
</evidence>
<dbReference type="Pfam" id="PF00800">
    <property type="entry name" value="PDT"/>
    <property type="match status" value="1"/>
</dbReference>
<dbReference type="Gene3D" id="3.40.190.10">
    <property type="entry name" value="Periplasmic binding protein-like II"/>
    <property type="match status" value="2"/>
</dbReference>
<dbReference type="InterPro" id="IPR036979">
    <property type="entry name" value="CM_dom_sf"/>
</dbReference>
<evidence type="ECO:0000256" key="14">
    <source>
        <dbReference type="ARBA" id="ARBA00023239"/>
    </source>
</evidence>
<accession>A0A139BWS0</accession>
<reference evidence="24 25" key="1">
    <citation type="submission" date="2016-02" db="EMBL/GenBank/DDBJ databases">
        <authorList>
            <person name="Wen L."/>
            <person name="He K."/>
            <person name="Yang H."/>
        </authorList>
    </citation>
    <scope>NUCLEOTIDE SEQUENCE [LARGE SCALE GENOMIC DNA]</scope>
    <source>
        <strain evidence="24">ShG14-8</strain>
    </source>
</reference>
<dbReference type="EMBL" id="LSLI01000006">
    <property type="protein sequence ID" value="KXS33437.1"/>
    <property type="molecule type" value="Genomic_DNA"/>
</dbReference>
<evidence type="ECO:0000259" key="21">
    <source>
        <dbReference type="PROSITE" id="PS51168"/>
    </source>
</evidence>
<dbReference type="PROSITE" id="PS51171">
    <property type="entry name" value="PREPHENATE_DEHYDR_3"/>
    <property type="match status" value="1"/>
</dbReference>
<organism evidence="24 25">
    <name type="scientific">Candidatus Gallionella acididurans</name>
    <dbReference type="NCBI Taxonomy" id="1796491"/>
    <lineage>
        <taxon>Bacteria</taxon>
        <taxon>Pseudomonadati</taxon>
        <taxon>Pseudomonadota</taxon>
        <taxon>Betaproteobacteria</taxon>
        <taxon>Nitrosomonadales</taxon>
        <taxon>Gallionellaceae</taxon>
        <taxon>Gallionella</taxon>
    </lineage>
</organism>
<keyword evidence="9" id="KW-0963">Cytoplasm</keyword>
<dbReference type="PANTHER" id="PTHR21022">
    <property type="entry name" value="PREPHENATE DEHYDRATASE P PROTEIN"/>
    <property type="match status" value="1"/>
</dbReference>
<dbReference type="InterPro" id="IPR010957">
    <property type="entry name" value="G/b/e-P-prot_chorismate_mutase"/>
</dbReference>
<comment type="catalytic activity">
    <reaction evidence="1">
        <text>chorismate = prephenate</text>
        <dbReference type="Rhea" id="RHEA:13897"/>
        <dbReference type="ChEBI" id="CHEBI:29748"/>
        <dbReference type="ChEBI" id="CHEBI:29934"/>
        <dbReference type="EC" id="5.4.99.5"/>
    </reaction>
</comment>
<dbReference type="InterPro" id="IPR008242">
    <property type="entry name" value="Chor_mutase/pphenate_deHydtase"/>
</dbReference>
<dbReference type="PANTHER" id="PTHR21022:SF19">
    <property type="entry name" value="PREPHENATE DEHYDRATASE-RELATED"/>
    <property type="match status" value="1"/>
</dbReference>
<dbReference type="PATRIC" id="fig|1796491.3.peg.507"/>
<dbReference type="UniPathway" id="UPA00120">
    <property type="reaction ID" value="UER00203"/>
</dbReference>
<dbReference type="SMART" id="SM00830">
    <property type="entry name" value="CM_2"/>
    <property type="match status" value="1"/>
</dbReference>
<evidence type="ECO:0000256" key="16">
    <source>
        <dbReference type="ARBA" id="ARBA00031175"/>
    </source>
</evidence>
<dbReference type="Pfam" id="PF01842">
    <property type="entry name" value="ACT"/>
    <property type="match status" value="1"/>
</dbReference>
<dbReference type="GO" id="GO:0004106">
    <property type="term" value="F:chorismate mutase activity"/>
    <property type="evidence" value="ECO:0007669"/>
    <property type="project" value="UniProtKB-EC"/>
</dbReference>
<keyword evidence="13" id="KW-0413">Isomerase</keyword>
<feature type="site" description="Essential for prephenate dehydratase activity" evidence="19">
    <location>
        <position position="257"/>
    </location>
</feature>
<evidence type="ECO:0000259" key="22">
    <source>
        <dbReference type="PROSITE" id="PS51171"/>
    </source>
</evidence>
<evidence type="ECO:0000256" key="1">
    <source>
        <dbReference type="ARBA" id="ARBA00000824"/>
    </source>
</evidence>
<evidence type="ECO:0000256" key="10">
    <source>
        <dbReference type="ARBA" id="ARBA00022605"/>
    </source>
</evidence>
<dbReference type="SUPFAM" id="SSF55021">
    <property type="entry name" value="ACT-like"/>
    <property type="match status" value="1"/>
</dbReference>
<dbReference type="CDD" id="cd13630">
    <property type="entry name" value="PBP2_PDT_1"/>
    <property type="match status" value="1"/>
</dbReference>
<dbReference type="CDD" id="cd04905">
    <property type="entry name" value="ACT_CM-PDT"/>
    <property type="match status" value="1"/>
</dbReference>
<dbReference type="Proteomes" id="UP000070578">
    <property type="component" value="Unassembled WGS sequence"/>
</dbReference>
<feature type="domain" description="ACT" evidence="23">
    <location>
        <begin position="276"/>
        <end position="353"/>
    </location>
</feature>
<gene>
    <name evidence="24" type="ORF">AWT59_0463</name>
</gene>
<keyword evidence="11" id="KW-0057">Aromatic amino acid biosynthesis</keyword>
<dbReference type="GO" id="GO:0009094">
    <property type="term" value="P:L-phenylalanine biosynthetic process"/>
    <property type="evidence" value="ECO:0007669"/>
    <property type="project" value="UniProtKB-UniPathway"/>
</dbReference>
<evidence type="ECO:0000313" key="24">
    <source>
        <dbReference type="EMBL" id="KXS33437.1"/>
    </source>
</evidence>
<dbReference type="EC" id="4.2.1.51" evidence="7"/>
<dbReference type="InterPro" id="IPR001086">
    <property type="entry name" value="Preph_deHydtase"/>
</dbReference>
<evidence type="ECO:0000256" key="6">
    <source>
        <dbReference type="ARBA" id="ARBA00012404"/>
    </source>
</evidence>
<dbReference type="PROSITE" id="PS00857">
    <property type="entry name" value="PREPHENATE_DEHYDR_1"/>
    <property type="match status" value="1"/>
</dbReference>
<feature type="domain" description="Prephenate dehydratase" evidence="22">
    <location>
        <begin position="87"/>
        <end position="264"/>
    </location>
</feature>
<dbReference type="Gene3D" id="1.20.59.10">
    <property type="entry name" value="Chorismate mutase"/>
    <property type="match status" value="1"/>
</dbReference>
<dbReference type="InterPro" id="IPR018528">
    <property type="entry name" value="Preph_deHydtase_CS"/>
</dbReference>